<feature type="compositionally biased region" description="Low complexity" evidence="1">
    <location>
        <begin position="10"/>
        <end position="19"/>
    </location>
</feature>
<dbReference type="PANTHER" id="PTHR47423">
    <property type="entry name" value="G-PATCH DOMAIN CONTAINING PROTEIN"/>
    <property type="match status" value="1"/>
</dbReference>
<keyword evidence="4" id="KW-1185">Reference proteome</keyword>
<dbReference type="SMART" id="SM00443">
    <property type="entry name" value="G_patch"/>
    <property type="match status" value="1"/>
</dbReference>
<dbReference type="Proteomes" id="UP000316726">
    <property type="component" value="Chromosome 6"/>
</dbReference>
<feature type="compositionally biased region" description="Basic residues" evidence="1">
    <location>
        <begin position="338"/>
        <end position="348"/>
    </location>
</feature>
<feature type="region of interest" description="Disordered" evidence="1">
    <location>
        <begin position="320"/>
        <end position="348"/>
    </location>
</feature>
<evidence type="ECO:0000313" key="4">
    <source>
        <dbReference type="Proteomes" id="UP000316726"/>
    </source>
</evidence>
<dbReference type="GO" id="GO:0003676">
    <property type="term" value="F:nucleic acid binding"/>
    <property type="evidence" value="ECO:0007669"/>
    <property type="project" value="InterPro"/>
</dbReference>
<dbReference type="PANTHER" id="PTHR47423:SF2">
    <property type="entry name" value="PROTEIN SQS1"/>
    <property type="match status" value="1"/>
</dbReference>
<dbReference type="EMBL" id="CP031039">
    <property type="protein sequence ID" value="QDZ21734.1"/>
    <property type="molecule type" value="Genomic_DNA"/>
</dbReference>
<accession>A0A5B8MNZ4</accession>
<sequence length="348" mass="38242">MDCVLDAELEASVSGGSSIDSEEEENIDLLVTAFENKQLGFQFTTGGECLVESESEGEGTESDSEGDEDEDGSSGKEEGGSGRGRELGQQFPVSSGEHHRRREHGRAPTNDDSEGARSKKSKKGRKGKKEKQRKRGEKQEKRKKRIQSKRAQRLEGNKGGQFNLRSIANKLIYFIEEVDDDTFEFPPIPNQLKQSGSSRLAVKFLTKLSRALELKVVTLHKMKKFILIGAMRTRKTPVFVSEDHRDTVKGILKEWNDVKSPPAPAREGRPKEDGDDGGDLGEEGGSAATSSKSQQSFGEFEKHTLGFGSRMLEKMGFIQGAGLGKDNQGSNQPLQAQLRKKKLGLGAD</sequence>
<feature type="compositionally biased region" description="Basic residues" evidence="1">
    <location>
        <begin position="118"/>
        <end position="151"/>
    </location>
</feature>
<feature type="compositionally biased region" description="Acidic residues" evidence="1">
    <location>
        <begin position="51"/>
        <end position="72"/>
    </location>
</feature>
<evidence type="ECO:0000256" key="1">
    <source>
        <dbReference type="SAM" id="MobiDB-lite"/>
    </source>
</evidence>
<feature type="region of interest" description="Disordered" evidence="1">
    <location>
        <begin position="252"/>
        <end position="300"/>
    </location>
</feature>
<reference evidence="3 4" key="1">
    <citation type="submission" date="2018-07" db="EMBL/GenBank/DDBJ databases">
        <title>The complete nuclear genome of the prasinophyte Chloropicon primus (CCMP1205).</title>
        <authorList>
            <person name="Pombert J.-F."/>
            <person name="Otis C."/>
            <person name="Turmel M."/>
            <person name="Lemieux C."/>
        </authorList>
    </citation>
    <scope>NUCLEOTIDE SEQUENCE [LARGE SCALE GENOMIC DNA]</scope>
    <source>
        <strain evidence="3 4">CCMP1205</strain>
    </source>
</reference>
<gene>
    <name evidence="3" type="ORF">A3770_06p42520</name>
</gene>
<dbReference type="Pfam" id="PF01585">
    <property type="entry name" value="G-patch"/>
    <property type="match status" value="1"/>
</dbReference>
<proteinExistence type="predicted"/>
<name>A0A5B8MNZ4_9CHLO</name>
<evidence type="ECO:0000259" key="2">
    <source>
        <dbReference type="PROSITE" id="PS50174"/>
    </source>
</evidence>
<feature type="domain" description="G-patch" evidence="2">
    <location>
        <begin position="304"/>
        <end position="348"/>
    </location>
</feature>
<dbReference type="STRING" id="1764295.A0A5B8MNZ4"/>
<dbReference type="OrthoDB" id="21470at2759"/>
<organism evidence="3 4">
    <name type="scientific">Chloropicon primus</name>
    <dbReference type="NCBI Taxonomy" id="1764295"/>
    <lineage>
        <taxon>Eukaryota</taxon>
        <taxon>Viridiplantae</taxon>
        <taxon>Chlorophyta</taxon>
        <taxon>Chloropicophyceae</taxon>
        <taxon>Chloropicales</taxon>
        <taxon>Chloropicaceae</taxon>
        <taxon>Chloropicon</taxon>
    </lineage>
</organism>
<dbReference type="AlphaFoldDB" id="A0A5B8MNZ4"/>
<dbReference type="InterPro" id="IPR000467">
    <property type="entry name" value="G_patch_dom"/>
</dbReference>
<evidence type="ECO:0000313" key="3">
    <source>
        <dbReference type="EMBL" id="QDZ21734.1"/>
    </source>
</evidence>
<feature type="compositionally biased region" description="Basic and acidic residues" evidence="1">
    <location>
        <begin position="73"/>
        <end position="86"/>
    </location>
</feature>
<feature type="region of interest" description="Disordered" evidence="1">
    <location>
        <begin position="45"/>
        <end position="157"/>
    </location>
</feature>
<protein>
    <recommendedName>
        <fullName evidence="2">G-patch domain-containing protein</fullName>
    </recommendedName>
</protein>
<feature type="compositionally biased region" description="Acidic residues" evidence="1">
    <location>
        <begin position="273"/>
        <end position="282"/>
    </location>
</feature>
<feature type="compositionally biased region" description="Polar residues" evidence="1">
    <location>
        <begin position="287"/>
        <end position="297"/>
    </location>
</feature>
<dbReference type="PROSITE" id="PS50174">
    <property type="entry name" value="G_PATCH"/>
    <property type="match status" value="1"/>
</dbReference>
<feature type="region of interest" description="Disordered" evidence="1">
    <location>
        <begin position="1"/>
        <end position="23"/>
    </location>
</feature>